<evidence type="ECO:0000313" key="2">
    <source>
        <dbReference type="Proteomes" id="UP001141552"/>
    </source>
</evidence>
<sequence>VKISPCDVLEGWSGLWRGVRSGLVRDSVYGGIFFRSWQLFHTPIMLRWKYISMEMKRRMLKWRRPGKLFERSLLLRGMGLRMAPSGLASSIIVGSYYLTVDYLLAR</sequence>
<organism evidence="1 2">
    <name type="scientific">Turnera subulata</name>
    <dbReference type="NCBI Taxonomy" id="218843"/>
    <lineage>
        <taxon>Eukaryota</taxon>
        <taxon>Viridiplantae</taxon>
        <taxon>Streptophyta</taxon>
        <taxon>Embryophyta</taxon>
        <taxon>Tracheophyta</taxon>
        <taxon>Spermatophyta</taxon>
        <taxon>Magnoliopsida</taxon>
        <taxon>eudicotyledons</taxon>
        <taxon>Gunneridae</taxon>
        <taxon>Pentapetalae</taxon>
        <taxon>rosids</taxon>
        <taxon>fabids</taxon>
        <taxon>Malpighiales</taxon>
        <taxon>Passifloraceae</taxon>
        <taxon>Turnera</taxon>
    </lineage>
</organism>
<dbReference type="EMBL" id="JAKUCV010004554">
    <property type="protein sequence ID" value="KAJ4834988.1"/>
    <property type="molecule type" value="Genomic_DNA"/>
</dbReference>
<dbReference type="OrthoDB" id="1744690at2759"/>
<reference evidence="1" key="1">
    <citation type="submission" date="2022-02" db="EMBL/GenBank/DDBJ databases">
        <authorList>
            <person name="Henning P.M."/>
            <person name="McCubbin A.G."/>
            <person name="Shore J.S."/>
        </authorList>
    </citation>
    <scope>NUCLEOTIDE SEQUENCE</scope>
    <source>
        <strain evidence="1">F60SS</strain>
        <tissue evidence="1">Leaves</tissue>
    </source>
</reference>
<dbReference type="AlphaFoldDB" id="A0A9Q0JB11"/>
<dbReference type="Proteomes" id="UP001141552">
    <property type="component" value="Unassembled WGS sequence"/>
</dbReference>
<feature type="non-terminal residue" evidence="1">
    <location>
        <position position="106"/>
    </location>
</feature>
<accession>A0A9Q0JB11</accession>
<keyword evidence="2" id="KW-1185">Reference proteome</keyword>
<gene>
    <name evidence="1" type="ORF">Tsubulata_019276</name>
</gene>
<comment type="caution">
    <text evidence="1">The sequence shown here is derived from an EMBL/GenBank/DDBJ whole genome shotgun (WGS) entry which is preliminary data.</text>
</comment>
<proteinExistence type="predicted"/>
<reference evidence="1" key="2">
    <citation type="journal article" date="2023" name="Plants (Basel)">
        <title>Annotation of the Turnera subulata (Passifloraceae) Draft Genome Reveals the S-Locus Evolved after the Divergence of Turneroideae from Passifloroideae in a Stepwise Manner.</title>
        <authorList>
            <person name="Henning P.M."/>
            <person name="Roalson E.H."/>
            <person name="Mir W."/>
            <person name="McCubbin A.G."/>
            <person name="Shore J.S."/>
        </authorList>
    </citation>
    <scope>NUCLEOTIDE SEQUENCE</scope>
    <source>
        <strain evidence="1">F60SS</strain>
    </source>
</reference>
<protein>
    <submittedName>
        <fullName evidence="1">Uncharacterized protein</fullName>
    </submittedName>
</protein>
<evidence type="ECO:0000313" key="1">
    <source>
        <dbReference type="EMBL" id="KAJ4834988.1"/>
    </source>
</evidence>
<name>A0A9Q0JB11_9ROSI</name>